<evidence type="ECO:0000256" key="1">
    <source>
        <dbReference type="ARBA" id="ARBA00004613"/>
    </source>
</evidence>
<gene>
    <name evidence="10" type="ORF">AWZ03_002430</name>
</gene>
<proteinExistence type="inferred from homology"/>
<dbReference type="KEGG" id="dnv:108652992"/>
<name>A0A484BQL6_DRONA</name>
<dbReference type="PROSITE" id="PS51969">
    <property type="entry name" value="CBM39"/>
    <property type="match status" value="1"/>
</dbReference>
<dbReference type="InterPro" id="IPR043030">
    <property type="entry name" value="BGBP_N_sf"/>
</dbReference>
<evidence type="ECO:0000256" key="6">
    <source>
        <dbReference type="ARBA" id="ARBA00022859"/>
    </source>
</evidence>
<evidence type="ECO:0000256" key="2">
    <source>
        <dbReference type="ARBA" id="ARBA00008781"/>
    </source>
</evidence>
<feature type="domain" description="CBM39" evidence="9">
    <location>
        <begin position="27"/>
        <end position="127"/>
    </location>
</feature>
<feature type="signal peptide" evidence="8">
    <location>
        <begin position="1"/>
        <end position="26"/>
    </location>
</feature>
<dbReference type="GO" id="GO:0045087">
    <property type="term" value="P:innate immune response"/>
    <property type="evidence" value="ECO:0007669"/>
    <property type="project" value="UniProtKB-KW"/>
</dbReference>
<dbReference type="GO" id="GO:0045088">
    <property type="term" value="P:regulation of innate immune response"/>
    <property type="evidence" value="ECO:0007669"/>
    <property type="project" value="UniProtKB-ARBA"/>
</dbReference>
<feature type="chain" id="PRO_5019854276" description="CBM39 domain-containing protein" evidence="8">
    <location>
        <begin position="27"/>
        <end position="159"/>
    </location>
</feature>
<dbReference type="EMBL" id="LSRL02000011">
    <property type="protein sequence ID" value="TDG51067.1"/>
    <property type="molecule type" value="Genomic_DNA"/>
</dbReference>
<dbReference type="AlphaFoldDB" id="A0A484BQL6"/>
<comment type="caution">
    <text evidence="10">The sequence shown here is derived from an EMBL/GenBank/DDBJ whole genome shotgun (WGS) entry which is preliminary data.</text>
</comment>
<accession>A0A484BQL6</accession>
<sequence>MRAATSRVKQLILLLIVCGTLGDSHAYEVPKVTVKVNSPKGFEVSIPDGPGISLFAFHGKLNEEMDDLSDQTWATDIVTPRNGRWTYINRLQKLQPGDVLYYWVTVRYNGLDYHAYNQRYQVGQDDARSQNTTINLTRKDGTISQIIVNGNPTINIYVS</sequence>
<dbReference type="InterPro" id="IPR031756">
    <property type="entry name" value="BGBP_N"/>
</dbReference>
<evidence type="ECO:0000259" key="9">
    <source>
        <dbReference type="PROSITE" id="PS51969"/>
    </source>
</evidence>
<evidence type="ECO:0000256" key="3">
    <source>
        <dbReference type="ARBA" id="ARBA00022525"/>
    </source>
</evidence>
<protein>
    <recommendedName>
        <fullName evidence="9">CBM39 domain-containing protein</fullName>
    </recommendedName>
</protein>
<evidence type="ECO:0000313" key="10">
    <source>
        <dbReference type="EMBL" id="TDG51067.1"/>
    </source>
</evidence>
<dbReference type="FunFam" id="2.60.40.2140:FF:000001">
    <property type="entry name" value="Beta-1,3-glucan-binding protein"/>
    <property type="match status" value="1"/>
</dbReference>
<evidence type="ECO:0000256" key="8">
    <source>
        <dbReference type="SAM" id="SignalP"/>
    </source>
</evidence>
<keyword evidence="11" id="KW-1185">Reference proteome</keyword>
<comment type="similarity">
    <text evidence="2">Belongs to the insect beta-1,3-glucan binding protein family.</text>
</comment>
<keyword evidence="3" id="KW-0964">Secreted</keyword>
<dbReference type="OMA" id="YHNYNQR"/>
<keyword evidence="5 8" id="KW-0732">Signal</keyword>
<comment type="subcellular location">
    <subcellularLocation>
        <location evidence="1">Secreted</location>
    </subcellularLocation>
</comment>
<keyword evidence="7" id="KW-0325">Glycoprotein</keyword>
<dbReference type="STRING" id="7232.A0A484BQL6"/>
<dbReference type="GO" id="GO:0030246">
    <property type="term" value="F:carbohydrate binding"/>
    <property type="evidence" value="ECO:0007669"/>
    <property type="project" value="InterPro"/>
</dbReference>
<evidence type="ECO:0000256" key="7">
    <source>
        <dbReference type="ARBA" id="ARBA00023180"/>
    </source>
</evidence>
<dbReference type="OrthoDB" id="4781at2759"/>
<keyword evidence="4" id="KW-0399">Innate immunity</keyword>
<evidence type="ECO:0000256" key="4">
    <source>
        <dbReference type="ARBA" id="ARBA00022588"/>
    </source>
</evidence>
<dbReference type="GO" id="GO:0005576">
    <property type="term" value="C:extracellular region"/>
    <property type="evidence" value="ECO:0007669"/>
    <property type="project" value="UniProtKB-SubCell"/>
</dbReference>
<dbReference type="Gene3D" id="2.60.40.2140">
    <property type="entry name" value="Beta-1,3-glucan-recognition protein, N-terminal domain"/>
    <property type="match status" value="1"/>
</dbReference>
<reference evidence="10 11" key="1">
    <citation type="journal article" date="2019" name="J. Hered.">
        <title>An Improved Genome Assembly for Drosophila navojoa, the Basal Species in the mojavensis Cluster.</title>
        <authorList>
            <person name="Vanderlinde T."/>
            <person name="Dupim E.G."/>
            <person name="Nazario-Yepiz N.O."/>
            <person name="Carvalho A.B."/>
        </authorList>
    </citation>
    <scope>NUCLEOTIDE SEQUENCE [LARGE SCALE GENOMIC DNA]</scope>
    <source>
        <strain evidence="10">Navoj_Jal97</strain>
        <tissue evidence="10">Whole organism</tissue>
    </source>
</reference>
<dbReference type="Proteomes" id="UP000295192">
    <property type="component" value="Unassembled WGS sequence"/>
</dbReference>
<organism evidence="10 11">
    <name type="scientific">Drosophila navojoa</name>
    <name type="common">Fruit fly</name>
    <dbReference type="NCBI Taxonomy" id="7232"/>
    <lineage>
        <taxon>Eukaryota</taxon>
        <taxon>Metazoa</taxon>
        <taxon>Ecdysozoa</taxon>
        <taxon>Arthropoda</taxon>
        <taxon>Hexapoda</taxon>
        <taxon>Insecta</taxon>
        <taxon>Pterygota</taxon>
        <taxon>Neoptera</taxon>
        <taxon>Endopterygota</taxon>
        <taxon>Diptera</taxon>
        <taxon>Brachycera</taxon>
        <taxon>Muscomorpha</taxon>
        <taxon>Ephydroidea</taxon>
        <taxon>Drosophilidae</taxon>
        <taxon>Drosophila</taxon>
    </lineage>
</organism>
<evidence type="ECO:0000256" key="5">
    <source>
        <dbReference type="ARBA" id="ARBA00022729"/>
    </source>
</evidence>
<evidence type="ECO:0000313" key="11">
    <source>
        <dbReference type="Proteomes" id="UP000295192"/>
    </source>
</evidence>
<keyword evidence="6" id="KW-0391">Immunity</keyword>
<dbReference type="Pfam" id="PF15886">
    <property type="entry name" value="CBM39"/>
    <property type="match status" value="1"/>
</dbReference>